<dbReference type="Pfam" id="PF00425">
    <property type="entry name" value="Chorismate_bind"/>
    <property type="match status" value="1"/>
</dbReference>
<dbReference type="Gene3D" id="3.60.120.10">
    <property type="entry name" value="Anthranilate synthase"/>
    <property type="match status" value="1"/>
</dbReference>
<evidence type="ECO:0000259" key="1">
    <source>
        <dbReference type="Pfam" id="PF00425"/>
    </source>
</evidence>
<dbReference type="InterPro" id="IPR015890">
    <property type="entry name" value="Chorismate_C"/>
</dbReference>
<feature type="domain" description="Chorismate-utilising enzyme C-terminal" evidence="1">
    <location>
        <begin position="144"/>
        <end position="401"/>
    </location>
</feature>
<evidence type="ECO:0000313" key="3">
    <source>
        <dbReference type="Proteomes" id="UP000186917"/>
    </source>
</evidence>
<dbReference type="RefSeq" id="WP_076375519.1">
    <property type="nucleotide sequence ID" value="NZ_AP017422.1"/>
</dbReference>
<evidence type="ECO:0000313" key="2">
    <source>
        <dbReference type="EMBL" id="SIS68276.1"/>
    </source>
</evidence>
<dbReference type="KEGG" id="fln:FLA_5214"/>
<dbReference type="STRING" id="477680.SAMN05421788_101608"/>
<gene>
    <name evidence="2" type="ORF">SAMN05421788_101608</name>
</gene>
<dbReference type="InterPro" id="IPR019999">
    <property type="entry name" value="Anth_synth_I-like"/>
</dbReference>
<protein>
    <submittedName>
        <fullName evidence="2">Para-aminobenzoate synthetase component 1</fullName>
    </submittedName>
</protein>
<reference evidence="3" key="1">
    <citation type="submission" date="2017-01" db="EMBL/GenBank/DDBJ databases">
        <authorList>
            <person name="Varghese N."/>
            <person name="Submissions S."/>
        </authorList>
    </citation>
    <scope>NUCLEOTIDE SEQUENCE [LARGE SCALE GENOMIC DNA]</scope>
    <source>
        <strain evidence="3">DSM 21054</strain>
    </source>
</reference>
<name>A0A173MNU7_9BACT</name>
<dbReference type="Proteomes" id="UP000186917">
    <property type="component" value="Unassembled WGS sequence"/>
</dbReference>
<dbReference type="PRINTS" id="PR00095">
    <property type="entry name" value="ANTSNTHASEI"/>
</dbReference>
<dbReference type="InterPro" id="IPR005801">
    <property type="entry name" value="ADC_synthase"/>
</dbReference>
<keyword evidence="3" id="KW-1185">Reference proteome</keyword>
<proteinExistence type="predicted"/>
<organism evidence="2 3">
    <name type="scientific">Filimonas lacunae</name>
    <dbReference type="NCBI Taxonomy" id="477680"/>
    <lineage>
        <taxon>Bacteria</taxon>
        <taxon>Pseudomonadati</taxon>
        <taxon>Bacteroidota</taxon>
        <taxon>Chitinophagia</taxon>
        <taxon>Chitinophagales</taxon>
        <taxon>Chitinophagaceae</taxon>
        <taxon>Filimonas</taxon>
    </lineage>
</organism>
<dbReference type="GO" id="GO:0000162">
    <property type="term" value="P:L-tryptophan biosynthetic process"/>
    <property type="evidence" value="ECO:0007669"/>
    <property type="project" value="TreeGrafter"/>
</dbReference>
<dbReference type="PANTHER" id="PTHR11236">
    <property type="entry name" value="AMINOBENZOATE/ANTHRANILATE SYNTHASE"/>
    <property type="match status" value="1"/>
</dbReference>
<dbReference type="PANTHER" id="PTHR11236:SF9">
    <property type="entry name" value="ANTHRANILATE SYNTHASE COMPONENT 1"/>
    <property type="match status" value="1"/>
</dbReference>
<dbReference type="EMBL" id="FTOR01000001">
    <property type="protein sequence ID" value="SIS68276.1"/>
    <property type="molecule type" value="Genomic_DNA"/>
</dbReference>
<dbReference type="AlphaFoldDB" id="A0A173MNU7"/>
<accession>A0A173MNU7</accession>
<sequence length="410" mass="46053">MLNWANRFSVCCFLDNNGYQQSYHSYECLLAVDPVTVFTAEDGPLLPPLAHFLQQQNDWLFGHFSYHSTLPDYAVDAAHLLNESGFPAAFLFQPETVIEIKNNLVRISCLHSNPEAVWKAIQQTSITTEAATNGNVQIQSRFSKAEYLHTIEQLLAHIKRGDCYEINFCQEFFAPQTAIAPVPLYQKLTQLSPTPYAAFYKVNQQYALCASPERYLRKQGNTLISQPIKGTAKRVTHHPQQDEAAREALYNSAKERSENVMVVDLVRNDFSRICLPGSVIVEELFGIYSFPQVHQMISTIKGELPPGTGLAKALAATFPMGSMTGAPKERVIALTNRYERTQRGLYSGCIGYITPEGDFDWNVVIRSILYNADKQYLSYQVGGGITFYSNADKEYEECLLKAAAIKKALE</sequence>
<dbReference type="SUPFAM" id="SSF56322">
    <property type="entry name" value="ADC synthase"/>
    <property type="match status" value="1"/>
</dbReference>